<reference evidence="3" key="1">
    <citation type="submission" date="2016-11" db="UniProtKB">
        <authorList>
            <consortium name="WormBaseParasite"/>
        </authorList>
    </citation>
    <scope>IDENTIFICATION</scope>
</reference>
<proteinExistence type="predicted"/>
<dbReference type="AlphaFoldDB" id="A0A1I7Y3K1"/>
<feature type="region of interest" description="Disordered" evidence="1">
    <location>
        <begin position="1"/>
        <end position="84"/>
    </location>
</feature>
<evidence type="ECO:0000256" key="1">
    <source>
        <dbReference type="SAM" id="MobiDB-lite"/>
    </source>
</evidence>
<evidence type="ECO:0000313" key="2">
    <source>
        <dbReference type="Proteomes" id="UP000095287"/>
    </source>
</evidence>
<organism evidence="2 3">
    <name type="scientific">Steinernema glaseri</name>
    <dbReference type="NCBI Taxonomy" id="37863"/>
    <lineage>
        <taxon>Eukaryota</taxon>
        <taxon>Metazoa</taxon>
        <taxon>Ecdysozoa</taxon>
        <taxon>Nematoda</taxon>
        <taxon>Chromadorea</taxon>
        <taxon>Rhabditida</taxon>
        <taxon>Tylenchina</taxon>
        <taxon>Panagrolaimomorpha</taxon>
        <taxon>Strongyloidoidea</taxon>
        <taxon>Steinernematidae</taxon>
        <taxon>Steinernema</taxon>
    </lineage>
</organism>
<dbReference type="AntiFam" id="ANF00243">
    <property type="entry name" value="Shadow ORF (opposite yfeH)"/>
</dbReference>
<dbReference type="WBParaSite" id="L893_g12376.t1">
    <property type="protein sequence ID" value="L893_g12376.t1"/>
    <property type="gene ID" value="L893_g12376"/>
</dbReference>
<evidence type="ECO:0000313" key="3">
    <source>
        <dbReference type="WBParaSite" id="L893_g12376.t1"/>
    </source>
</evidence>
<sequence length="152" mass="16027">EAAQPRAQQLPQHQRQQEHGAQVEQGGAQVDAIAAVAHHQAHQPRGQEDAQHAGQAGVEDRGGHVAAGAAGQRHRRGDGRGQGAQAPVLQAMADLFAGQVDAVQEEHHEHADVDHVFGVHRAAAGTEVREQPGEEGGEKHAAQEPVGYHALE</sequence>
<keyword evidence="2" id="KW-1185">Reference proteome</keyword>
<feature type="compositionally biased region" description="Basic and acidic residues" evidence="1">
    <location>
        <begin position="127"/>
        <end position="142"/>
    </location>
</feature>
<name>A0A1I7Y3K1_9BILA</name>
<feature type="region of interest" description="Disordered" evidence="1">
    <location>
        <begin position="124"/>
        <end position="152"/>
    </location>
</feature>
<accession>A0A1I7Y3K1</accession>
<dbReference type="Proteomes" id="UP000095287">
    <property type="component" value="Unplaced"/>
</dbReference>
<feature type="compositionally biased region" description="Low complexity" evidence="1">
    <location>
        <begin position="1"/>
        <end position="14"/>
    </location>
</feature>
<feature type="compositionally biased region" description="Low complexity" evidence="1">
    <location>
        <begin position="28"/>
        <end position="38"/>
    </location>
</feature>
<protein>
    <submittedName>
        <fullName evidence="3">Clade I nitrous oxide reductase</fullName>
    </submittedName>
</protein>